<protein>
    <submittedName>
        <fullName evidence="3">Protein BatD</fullName>
    </submittedName>
</protein>
<organism evidence="3 4">
    <name type="scientific">Psychrosphaera haliotis</name>
    <dbReference type="NCBI Taxonomy" id="555083"/>
    <lineage>
        <taxon>Bacteria</taxon>
        <taxon>Pseudomonadati</taxon>
        <taxon>Pseudomonadota</taxon>
        <taxon>Gammaproteobacteria</taxon>
        <taxon>Alteromonadales</taxon>
        <taxon>Pseudoalteromonadaceae</taxon>
        <taxon>Psychrosphaera</taxon>
    </lineage>
</organism>
<dbReference type="PANTHER" id="PTHR40940">
    <property type="entry name" value="PROTEIN BATD-RELATED"/>
    <property type="match status" value="1"/>
</dbReference>
<dbReference type="InterPro" id="IPR025738">
    <property type="entry name" value="BatD"/>
</dbReference>
<feature type="transmembrane region" description="Helical" evidence="1">
    <location>
        <begin position="442"/>
        <end position="464"/>
    </location>
</feature>
<name>A0A6N8F6V2_9GAMM</name>
<keyword evidence="1" id="KW-0812">Transmembrane</keyword>
<dbReference type="AlphaFoldDB" id="A0A6N8F6V2"/>
<dbReference type="Proteomes" id="UP000439994">
    <property type="component" value="Unassembled WGS sequence"/>
</dbReference>
<evidence type="ECO:0000313" key="3">
    <source>
        <dbReference type="EMBL" id="MUH72305.1"/>
    </source>
</evidence>
<reference evidence="3 4" key="1">
    <citation type="submission" date="2019-11" db="EMBL/GenBank/DDBJ databases">
        <title>P. haliotis isolates from Z. marina roots.</title>
        <authorList>
            <person name="Cohen M."/>
            <person name="Jospin G."/>
            <person name="Eisen J.A."/>
            <person name="Coil D.A."/>
        </authorList>
    </citation>
    <scope>NUCLEOTIDE SEQUENCE [LARGE SCALE GENOMIC DNA]</scope>
    <source>
        <strain evidence="3 4">UCD-MCMsp1aY</strain>
    </source>
</reference>
<keyword evidence="4" id="KW-1185">Reference proteome</keyword>
<accession>A0A6N8F6V2</accession>
<feature type="domain" description="DUF7939" evidence="2">
    <location>
        <begin position="487"/>
        <end position="565"/>
    </location>
</feature>
<dbReference type="Pfam" id="PF25607">
    <property type="entry name" value="DUF7939"/>
    <property type="match status" value="1"/>
</dbReference>
<dbReference type="EMBL" id="WOCD01000003">
    <property type="protein sequence ID" value="MUH72305.1"/>
    <property type="molecule type" value="Genomic_DNA"/>
</dbReference>
<evidence type="ECO:0000256" key="1">
    <source>
        <dbReference type="SAM" id="Phobius"/>
    </source>
</evidence>
<dbReference type="InterPro" id="IPR057699">
    <property type="entry name" value="DUF7939"/>
</dbReference>
<proteinExistence type="predicted"/>
<keyword evidence="1" id="KW-0472">Membrane</keyword>
<keyword evidence="1" id="KW-1133">Transmembrane helix</keyword>
<evidence type="ECO:0000313" key="4">
    <source>
        <dbReference type="Proteomes" id="UP000439994"/>
    </source>
</evidence>
<dbReference type="PANTHER" id="PTHR40940:SF1">
    <property type="entry name" value="PROTEIN BATD"/>
    <property type="match status" value="1"/>
</dbReference>
<dbReference type="Pfam" id="PF13584">
    <property type="entry name" value="BatD"/>
    <property type="match status" value="1"/>
</dbReference>
<evidence type="ECO:0000259" key="2">
    <source>
        <dbReference type="Pfam" id="PF25607"/>
    </source>
</evidence>
<sequence length="581" mass="63841">MVVSSFKAFPTNQIRILFSAFVLLLSFQVSANIELNASVDRNPVMERESFVLKIEANDSVNTNDLDLSSLQKTGFIVGRTATGSQTQIINGSIQKSTTWSVVLTAKQQGTYAIPALKLANASTSPIEVNVVRASTSKNYKDESIFIKNTLETNNLYVQQSVKLTTKLYISPQVQLQSGSLSEPTLDGALIQQQGKDKDATEIINGIRYRVIERIYTITPQSSGDFTVVSPTFNGDVTAPSRRRSAFSSFSQSKPVTAFGQDFTINVQPIPTSYTGVWLPSSIVQLNEEWSPSKDTFDVGEPITRTITLTALNVNEEQLPEVSGQYPANVKVYPDQSKTHSVVRQNALVSQRITSEAVVANAPGTYTFPEVKVTWFNTKTKRQDVATLPAKTITVVGNEITSTTLDNTAGSQSLNGASANKNQQSDCDCNLAGTSDNTDKLGLVYWIGLGSGWLAFIIMLLIYIFRSNKPTPNQTVSLDVNSPQKFDINELKRACLSHQANTTSSLLAEWITINFPESTSYDDAKKHMSAELIMSIDDLNKARFSQTQNGWKGELLWQAISKFNKSKSTVSKSQFLPPLNKA</sequence>
<gene>
    <name evidence="3" type="ORF">GNP35_07330</name>
</gene>
<comment type="caution">
    <text evidence="3">The sequence shown here is derived from an EMBL/GenBank/DDBJ whole genome shotgun (WGS) entry which is preliminary data.</text>
</comment>